<organism evidence="3 4">
    <name type="scientific">Lasius platythorax</name>
    <dbReference type="NCBI Taxonomy" id="488582"/>
    <lineage>
        <taxon>Eukaryota</taxon>
        <taxon>Metazoa</taxon>
        <taxon>Ecdysozoa</taxon>
        <taxon>Arthropoda</taxon>
        <taxon>Hexapoda</taxon>
        <taxon>Insecta</taxon>
        <taxon>Pterygota</taxon>
        <taxon>Neoptera</taxon>
        <taxon>Endopterygota</taxon>
        <taxon>Hymenoptera</taxon>
        <taxon>Apocrita</taxon>
        <taxon>Aculeata</taxon>
        <taxon>Formicoidea</taxon>
        <taxon>Formicidae</taxon>
        <taxon>Formicinae</taxon>
        <taxon>Lasius</taxon>
        <taxon>Lasius</taxon>
    </lineage>
</organism>
<dbReference type="AlphaFoldDB" id="A0AAV2N666"/>
<dbReference type="Gene3D" id="2.40.30.10">
    <property type="entry name" value="Translation factors"/>
    <property type="match status" value="1"/>
</dbReference>
<sequence length="151" mass="17234">MFANILQHRPTYYVDLRIREEGGGSPTYFGSPILADILDENAYPRLGCETRHGTARNGSSTQFVDLGMVTSIEYNHKSVESARKGQEVCIKIEPVPGEAPKMFGRHFEAKDFLVSKISRQSIDACKDYFRDDLLKTDWQLMVELKKLFQIL</sequence>
<evidence type="ECO:0000313" key="4">
    <source>
        <dbReference type="Proteomes" id="UP001497644"/>
    </source>
</evidence>
<evidence type="ECO:0000256" key="2">
    <source>
        <dbReference type="ARBA" id="ARBA00023134"/>
    </source>
</evidence>
<gene>
    <name evidence="3" type="ORF">LPLAT_LOCUS1736</name>
</gene>
<dbReference type="InterPro" id="IPR015760">
    <property type="entry name" value="TIF_IF2"/>
</dbReference>
<evidence type="ECO:0000313" key="3">
    <source>
        <dbReference type="EMBL" id="CAL1675287.1"/>
    </source>
</evidence>
<dbReference type="SUPFAM" id="SSF50447">
    <property type="entry name" value="Translation proteins"/>
    <property type="match status" value="1"/>
</dbReference>
<dbReference type="PANTHER" id="PTHR43381">
    <property type="entry name" value="TRANSLATION INITIATION FACTOR IF-2-RELATED"/>
    <property type="match status" value="1"/>
</dbReference>
<evidence type="ECO:0000256" key="1">
    <source>
        <dbReference type="ARBA" id="ARBA00022741"/>
    </source>
</evidence>
<dbReference type="GO" id="GO:0003743">
    <property type="term" value="F:translation initiation factor activity"/>
    <property type="evidence" value="ECO:0007669"/>
    <property type="project" value="TreeGrafter"/>
</dbReference>
<dbReference type="InterPro" id="IPR009000">
    <property type="entry name" value="Transl_B-barrel_sf"/>
</dbReference>
<keyword evidence="2" id="KW-0342">GTP-binding</keyword>
<keyword evidence="4" id="KW-1185">Reference proteome</keyword>
<dbReference type="PANTHER" id="PTHR43381:SF4">
    <property type="entry name" value="EUKARYOTIC TRANSLATION INITIATION FACTOR 5B"/>
    <property type="match status" value="1"/>
</dbReference>
<dbReference type="GO" id="GO:0005739">
    <property type="term" value="C:mitochondrion"/>
    <property type="evidence" value="ECO:0007669"/>
    <property type="project" value="TreeGrafter"/>
</dbReference>
<keyword evidence="1" id="KW-0547">Nucleotide-binding</keyword>
<name>A0AAV2N666_9HYME</name>
<proteinExistence type="predicted"/>
<protein>
    <submittedName>
        <fullName evidence="3">Uncharacterized protein</fullName>
    </submittedName>
</protein>
<accession>A0AAV2N666</accession>
<dbReference type="GO" id="GO:0005525">
    <property type="term" value="F:GTP binding"/>
    <property type="evidence" value="ECO:0007669"/>
    <property type="project" value="UniProtKB-KW"/>
</dbReference>
<reference evidence="3" key="1">
    <citation type="submission" date="2024-04" db="EMBL/GenBank/DDBJ databases">
        <authorList>
            <consortium name="Molecular Ecology Group"/>
        </authorList>
    </citation>
    <scope>NUCLEOTIDE SEQUENCE</scope>
</reference>
<dbReference type="Proteomes" id="UP001497644">
    <property type="component" value="Chromosome 10"/>
</dbReference>
<dbReference type="EMBL" id="OZ034833">
    <property type="protein sequence ID" value="CAL1675287.1"/>
    <property type="molecule type" value="Genomic_DNA"/>
</dbReference>